<dbReference type="OrthoDB" id="1952548at2"/>
<dbReference type="KEGG" id="gfe:Gferi_02470"/>
<dbReference type="STRING" id="1424294.Gferi_02470"/>
<accession>A0A1D8GCC5</accession>
<dbReference type="AlphaFoldDB" id="A0A1D8GCC5"/>
<dbReference type="EMBL" id="CP017269">
    <property type="protein sequence ID" value="AOT68557.1"/>
    <property type="molecule type" value="Genomic_DNA"/>
</dbReference>
<keyword evidence="2" id="KW-1185">Reference proteome</keyword>
<proteinExistence type="predicted"/>
<reference evidence="1 2" key="1">
    <citation type="submission" date="2016-09" db="EMBL/GenBank/DDBJ databases">
        <title>Genomic analysis reveals versatility of anaerobic energy metabolism of Geosporobacter ferrireducens IRF9 of phylum Firmicutes.</title>
        <authorList>
            <person name="Kim S.-J."/>
        </authorList>
    </citation>
    <scope>NUCLEOTIDE SEQUENCE [LARGE SCALE GENOMIC DNA]</scope>
    <source>
        <strain evidence="1 2">IRF9</strain>
    </source>
</reference>
<sequence length="144" mass="16990">MQSAISDLADSCEKALCVELNLSQEHTRDDLKFLRELRKFLKRYNKSTNQIDHLIKKIEEDMGVEKAIQVYDIDEYKIKKNIEKHPYFKNPCNYPIRLVTIMKYLKKKGINIHYTDLDLIVDKLIQEIDGVKKIGDGMYLKKNP</sequence>
<evidence type="ECO:0000313" key="2">
    <source>
        <dbReference type="Proteomes" id="UP000095743"/>
    </source>
</evidence>
<name>A0A1D8GCC5_9FIRM</name>
<gene>
    <name evidence="1" type="ORF">Gferi_02470</name>
</gene>
<dbReference type="Proteomes" id="UP000095743">
    <property type="component" value="Chromosome"/>
</dbReference>
<dbReference type="RefSeq" id="WP_069974133.1">
    <property type="nucleotide sequence ID" value="NZ_CP017269.1"/>
</dbReference>
<protein>
    <submittedName>
        <fullName evidence="1">Uncharacterized protein</fullName>
    </submittedName>
</protein>
<evidence type="ECO:0000313" key="1">
    <source>
        <dbReference type="EMBL" id="AOT68557.1"/>
    </source>
</evidence>
<organism evidence="1 2">
    <name type="scientific">Geosporobacter ferrireducens</name>
    <dbReference type="NCBI Taxonomy" id="1424294"/>
    <lineage>
        <taxon>Bacteria</taxon>
        <taxon>Bacillati</taxon>
        <taxon>Bacillota</taxon>
        <taxon>Clostridia</taxon>
        <taxon>Peptostreptococcales</taxon>
        <taxon>Thermotaleaceae</taxon>
        <taxon>Geosporobacter</taxon>
    </lineage>
</organism>